<evidence type="ECO:0000256" key="11">
    <source>
        <dbReference type="ARBA" id="ARBA00042148"/>
    </source>
</evidence>
<dbReference type="InterPro" id="IPR029044">
    <property type="entry name" value="Nucleotide-diphossugar_trans"/>
</dbReference>
<evidence type="ECO:0000256" key="4">
    <source>
        <dbReference type="ARBA" id="ARBA00012207"/>
    </source>
</evidence>
<evidence type="ECO:0000256" key="1">
    <source>
        <dbReference type="ARBA" id="ARBA00004236"/>
    </source>
</evidence>
<feature type="transmembrane region" description="Helical" evidence="15">
    <location>
        <begin position="405"/>
        <end position="425"/>
    </location>
</feature>
<dbReference type="EC" id="2.4.1.212" evidence="4"/>
<evidence type="ECO:0000256" key="7">
    <source>
        <dbReference type="ARBA" id="ARBA00022679"/>
    </source>
</evidence>
<dbReference type="InterPro" id="IPR001173">
    <property type="entry name" value="Glyco_trans_2-like"/>
</dbReference>
<evidence type="ECO:0000256" key="14">
    <source>
        <dbReference type="ARBA" id="ARBA00048168"/>
    </source>
</evidence>
<organism evidence="17 18">
    <name type="scientific">Streptomyces brasiliscabiei</name>
    <dbReference type="NCBI Taxonomy" id="2736302"/>
    <lineage>
        <taxon>Bacteria</taxon>
        <taxon>Bacillati</taxon>
        <taxon>Actinomycetota</taxon>
        <taxon>Actinomycetes</taxon>
        <taxon>Kitasatosporales</taxon>
        <taxon>Streptomycetaceae</taxon>
        <taxon>Streptomyces</taxon>
    </lineage>
</organism>
<comment type="pathway">
    <text evidence="2">Glycan biosynthesis; hyaluronan biosynthesis.</text>
</comment>
<keyword evidence="7 17" id="KW-0808">Transferase</keyword>
<keyword evidence="18" id="KW-1185">Reference proteome</keyword>
<keyword evidence="6 17" id="KW-0328">Glycosyltransferase</keyword>
<evidence type="ECO:0000256" key="9">
    <source>
        <dbReference type="ARBA" id="ARBA00037408"/>
    </source>
</evidence>
<sequence length="504" mass="56034">MTRELTARPHRSGTVLTGAISLTVAAGWAAHHGITAADYGADTGSRLAAVWGVTFLLLLTQTAMYHCERPWRTTPRARRQLDALHVAVLLPVYNEDPGYLRYGLESLLTQTRPPNSVHVVDDGSTTGDYRLLRAWWLQASAAAGVTTTWVRQPNAGKRHAQAAGVRACPQADVFITVDSDSCLDHRAVEEVLLPFARRDVQSVAGIVLATNHRRNLLTRITDLWFLTGQLTDRSSLSVMGAVLVNSGPLAAYRAPVVRDNLASYLSETFMGRPVMFSDDSLLTLYALLRGRAVQQPTAVVFTALPEKPSHFLRMYLRWMRGSTIRSLWRMRYLPVNRWAYWAQLIRWFQVALSTAVLAWLLVVEPAVYGRTPPASFLIVPFLIGWAQALRYLSIIRSDERIRARLATWLLMPLAVVGAWTVLRFMRWYGMATCARTGWGTRQNGAEVALTGPADEDPAAVLPDDDTVRIRIPVAKLLDPATETTLTLPIPRQRIAAPVPEGSIR</sequence>
<feature type="domain" description="Glycosyltransferase 2-like" evidence="16">
    <location>
        <begin position="88"/>
        <end position="258"/>
    </location>
</feature>
<dbReference type="Pfam" id="PF00535">
    <property type="entry name" value="Glycos_transf_2"/>
    <property type="match status" value="1"/>
</dbReference>
<feature type="transmembrane region" description="Helical" evidence="15">
    <location>
        <begin position="49"/>
        <end position="67"/>
    </location>
</feature>
<dbReference type="GO" id="GO:0016757">
    <property type="term" value="F:glycosyltransferase activity"/>
    <property type="evidence" value="ECO:0007669"/>
    <property type="project" value="UniProtKB-KW"/>
</dbReference>
<evidence type="ECO:0000256" key="3">
    <source>
        <dbReference type="ARBA" id="ARBA00006782"/>
    </source>
</evidence>
<evidence type="ECO:0000256" key="8">
    <source>
        <dbReference type="ARBA" id="ARBA00023136"/>
    </source>
</evidence>
<feature type="transmembrane region" description="Helical" evidence="15">
    <location>
        <begin position="374"/>
        <end position="393"/>
    </location>
</feature>
<evidence type="ECO:0000256" key="5">
    <source>
        <dbReference type="ARBA" id="ARBA00022475"/>
    </source>
</evidence>
<keyword evidence="15" id="KW-1133">Transmembrane helix</keyword>
<accession>A0ABU8G9X8</accession>
<feature type="transmembrane region" description="Helical" evidence="15">
    <location>
        <begin position="338"/>
        <end position="362"/>
    </location>
</feature>
<evidence type="ECO:0000256" key="12">
    <source>
        <dbReference type="ARBA" id="ARBA00043237"/>
    </source>
</evidence>
<evidence type="ECO:0000313" key="17">
    <source>
        <dbReference type="EMBL" id="MEI5609997.1"/>
    </source>
</evidence>
<dbReference type="RefSeq" id="WP_336558296.1">
    <property type="nucleotide sequence ID" value="NZ_JBBAYL010000004.1"/>
</dbReference>
<evidence type="ECO:0000259" key="16">
    <source>
        <dbReference type="Pfam" id="PF00535"/>
    </source>
</evidence>
<dbReference type="PANTHER" id="PTHR22913:SF12">
    <property type="entry name" value="MANNURONAN SYNTHASE"/>
    <property type="match status" value="1"/>
</dbReference>
<gene>
    <name evidence="17" type="ORF">WB403_12540</name>
</gene>
<feature type="transmembrane region" description="Helical" evidence="15">
    <location>
        <begin position="12"/>
        <end position="29"/>
    </location>
</feature>
<dbReference type="CDD" id="cd06423">
    <property type="entry name" value="CESA_like"/>
    <property type="match status" value="1"/>
</dbReference>
<dbReference type="SUPFAM" id="SSF53448">
    <property type="entry name" value="Nucleotide-diphospho-sugar transferases"/>
    <property type="match status" value="1"/>
</dbReference>
<evidence type="ECO:0000313" key="18">
    <source>
        <dbReference type="Proteomes" id="UP001365781"/>
    </source>
</evidence>
<name>A0ABU8G9X8_9ACTN</name>
<evidence type="ECO:0000256" key="10">
    <source>
        <dbReference type="ARBA" id="ARBA00040508"/>
    </source>
</evidence>
<dbReference type="Gene3D" id="3.90.550.10">
    <property type="entry name" value="Spore Coat Polysaccharide Biosynthesis Protein SpsA, Chain A"/>
    <property type="match status" value="1"/>
</dbReference>
<comment type="catalytic activity">
    <reaction evidence="13">
        <text>[hyaluronan](n) + UDP-N-acetyl-alpha-D-glucosamine = N-acetyl-beta-D-glucosaminyl-(1-&gt;4)-[hyaluronan](n) + UDP + H(+)</text>
        <dbReference type="Rhea" id="RHEA:20465"/>
        <dbReference type="Rhea" id="RHEA-COMP:12583"/>
        <dbReference type="Rhea" id="RHEA-COMP:12585"/>
        <dbReference type="ChEBI" id="CHEBI:15378"/>
        <dbReference type="ChEBI" id="CHEBI:57705"/>
        <dbReference type="ChEBI" id="CHEBI:58223"/>
        <dbReference type="ChEBI" id="CHEBI:132153"/>
        <dbReference type="ChEBI" id="CHEBI:132154"/>
        <dbReference type="EC" id="2.4.1.212"/>
    </reaction>
</comment>
<evidence type="ECO:0000256" key="15">
    <source>
        <dbReference type="SAM" id="Phobius"/>
    </source>
</evidence>
<comment type="similarity">
    <text evidence="3">Belongs to the NodC/HAS family.</text>
</comment>
<evidence type="ECO:0000256" key="2">
    <source>
        <dbReference type="ARBA" id="ARBA00004698"/>
    </source>
</evidence>
<evidence type="ECO:0000256" key="6">
    <source>
        <dbReference type="ARBA" id="ARBA00022676"/>
    </source>
</evidence>
<dbReference type="Proteomes" id="UP001365781">
    <property type="component" value="Unassembled WGS sequence"/>
</dbReference>
<comment type="catalytic activity">
    <reaction evidence="14">
        <text>N-acetyl-beta-D-glucosaminyl-(1-&gt;4)-[hyaluronan](n) + UDP-alpha-D-glucuronate = [hyaluronan](n+1) + UDP + H(+)</text>
        <dbReference type="Rhea" id="RHEA:12528"/>
        <dbReference type="Rhea" id="RHEA-COMP:12585"/>
        <dbReference type="Rhea" id="RHEA-COMP:12587"/>
        <dbReference type="ChEBI" id="CHEBI:15378"/>
        <dbReference type="ChEBI" id="CHEBI:58052"/>
        <dbReference type="ChEBI" id="CHEBI:58223"/>
        <dbReference type="ChEBI" id="CHEBI:132153"/>
        <dbReference type="ChEBI" id="CHEBI:132154"/>
        <dbReference type="EC" id="2.4.1.212"/>
    </reaction>
</comment>
<keyword evidence="15" id="KW-0812">Transmembrane</keyword>
<comment type="caution">
    <text evidence="17">The sequence shown here is derived from an EMBL/GenBank/DDBJ whole genome shotgun (WGS) entry which is preliminary data.</text>
</comment>
<reference evidence="17 18" key="1">
    <citation type="submission" date="2024-03" db="EMBL/GenBank/DDBJ databases">
        <title>First Report of Pectobacterium brasiliscabiei causing potato scab in china.</title>
        <authorList>
            <person name="Handique U."/>
        </authorList>
    </citation>
    <scope>NUCLEOTIDE SEQUENCE [LARGE SCALE GENOMIC DNA]</scope>
    <source>
        <strain evidence="17 18">ZRIMU1503</strain>
    </source>
</reference>
<keyword evidence="8 15" id="KW-0472">Membrane</keyword>
<dbReference type="PANTHER" id="PTHR22913">
    <property type="entry name" value="HYALURONAN SYNTHASE"/>
    <property type="match status" value="1"/>
</dbReference>
<comment type="subcellular location">
    <subcellularLocation>
        <location evidence="1">Cell membrane</location>
    </subcellularLocation>
</comment>
<keyword evidence="5" id="KW-1003">Cell membrane</keyword>
<comment type="function">
    <text evidence="9">Glycosaminoglycan synthesis. The hyaluronic acid capsule is involved in the pathogenicity of group A Streptococci; it may be the major virulence determinant.</text>
</comment>
<protein>
    <recommendedName>
        <fullName evidence="10">Hyaluronan synthase</fullName>
        <ecNumber evidence="4">2.4.1.212</ecNumber>
    </recommendedName>
    <alternativeName>
        <fullName evidence="12">Hyaluronate synthase</fullName>
    </alternativeName>
    <alternativeName>
        <fullName evidence="11">Hyaluronic acid synthase</fullName>
    </alternativeName>
</protein>
<dbReference type="EMBL" id="JBBAYM010000007">
    <property type="protein sequence ID" value="MEI5609997.1"/>
    <property type="molecule type" value="Genomic_DNA"/>
</dbReference>
<evidence type="ECO:0000256" key="13">
    <source>
        <dbReference type="ARBA" id="ARBA00047709"/>
    </source>
</evidence>
<proteinExistence type="inferred from homology"/>